<dbReference type="GeneID" id="110347498"/>
<dbReference type="PANTHER" id="PTHR48001">
    <property type="entry name" value="OLFACTORY RECEPTOR"/>
    <property type="match status" value="1"/>
</dbReference>
<evidence type="ECO:0000256" key="8">
    <source>
        <dbReference type="SAM" id="Phobius"/>
    </source>
</evidence>
<protein>
    <submittedName>
        <fullName evidence="11">Olfactory receptor 7G2-like</fullName>
    </submittedName>
</protein>
<feature type="transmembrane region" description="Helical" evidence="8">
    <location>
        <begin position="12"/>
        <end position="41"/>
    </location>
</feature>
<dbReference type="GO" id="GO:0004984">
    <property type="term" value="F:olfactory receptor activity"/>
    <property type="evidence" value="ECO:0007669"/>
    <property type="project" value="InterPro"/>
</dbReference>
<dbReference type="Gene3D" id="1.20.1070.10">
    <property type="entry name" value="Rhodopsin 7-helix transmembrane proteins"/>
    <property type="match status" value="1"/>
</dbReference>
<evidence type="ECO:0000256" key="2">
    <source>
        <dbReference type="ARBA" id="ARBA00022692"/>
    </source>
</evidence>
<dbReference type="AlphaFoldDB" id="A0AAX6SGR4"/>
<evidence type="ECO:0000256" key="5">
    <source>
        <dbReference type="ARBA" id="ARBA00023136"/>
    </source>
</evidence>
<comment type="subcellular location">
    <subcellularLocation>
        <location evidence="1">Membrane</location>
        <topology evidence="1">Multi-pass membrane protein</topology>
    </subcellularLocation>
</comment>
<feature type="transmembrane region" description="Helical" evidence="8">
    <location>
        <begin position="154"/>
        <end position="173"/>
    </location>
</feature>
<evidence type="ECO:0000256" key="6">
    <source>
        <dbReference type="ARBA" id="ARBA00023170"/>
    </source>
</evidence>
<sequence>MAYDHYMVICHPLRYTVIVNLCLCVLLSLVSLSISIMYGLLHGLLLLRLSFCTDHQMPHLFCEHAQVIRLTCPDMLIDNIIIYVAACIFGGVAVFGIMLSYIHIVSSILRIPSSDRKYRAFSTCGSHLSVVTLFYGTGLGVYISSLITDSSKKASVASVMYSVIPQMINHFIYSLRNWDMKVMTLMQLSTSGPEESHKNLRACFRVI</sequence>
<evidence type="ECO:0000313" key="10">
    <source>
        <dbReference type="Proteomes" id="UP000694906"/>
    </source>
</evidence>
<evidence type="ECO:0000313" key="11">
    <source>
        <dbReference type="RefSeq" id="XP_021108033.1"/>
    </source>
</evidence>
<dbReference type="RefSeq" id="XP_021108033.1">
    <property type="nucleotide sequence ID" value="XM_021252374.1"/>
</dbReference>
<feature type="transmembrane region" description="Helical" evidence="8">
    <location>
        <begin position="125"/>
        <end position="148"/>
    </location>
</feature>
<keyword evidence="3 8" id="KW-1133">Transmembrane helix</keyword>
<feature type="transmembrane region" description="Helical" evidence="8">
    <location>
        <begin position="80"/>
        <end position="104"/>
    </location>
</feature>
<dbReference type="InterPro" id="IPR000725">
    <property type="entry name" value="Olfact_rcpt"/>
</dbReference>
<dbReference type="PRINTS" id="PR00245">
    <property type="entry name" value="OLFACTORYR"/>
</dbReference>
<feature type="domain" description="G-protein coupled receptors family 1 profile" evidence="9">
    <location>
        <begin position="1"/>
        <end position="173"/>
    </location>
</feature>
<evidence type="ECO:0000259" key="9">
    <source>
        <dbReference type="PROSITE" id="PS50262"/>
    </source>
</evidence>
<evidence type="ECO:0000256" key="1">
    <source>
        <dbReference type="ARBA" id="ARBA00004141"/>
    </source>
</evidence>
<keyword evidence="10" id="KW-1185">Reference proteome</keyword>
<keyword evidence="7" id="KW-0807">Transducer</keyword>
<dbReference type="GO" id="GO:0016020">
    <property type="term" value="C:membrane"/>
    <property type="evidence" value="ECO:0007669"/>
    <property type="project" value="UniProtKB-SubCell"/>
</dbReference>
<keyword evidence="4" id="KW-0297">G-protein coupled receptor</keyword>
<dbReference type="SUPFAM" id="SSF81321">
    <property type="entry name" value="Family A G protein-coupled receptor-like"/>
    <property type="match status" value="1"/>
</dbReference>
<dbReference type="Pfam" id="PF13853">
    <property type="entry name" value="7tm_4"/>
    <property type="match status" value="1"/>
</dbReference>
<name>A0AAX6SGR4_HETGA</name>
<keyword evidence="5 8" id="KW-0472">Membrane</keyword>
<dbReference type="PROSITE" id="PS50262">
    <property type="entry name" value="G_PROTEIN_RECEP_F1_2"/>
    <property type="match status" value="1"/>
</dbReference>
<evidence type="ECO:0000256" key="7">
    <source>
        <dbReference type="ARBA" id="ARBA00023224"/>
    </source>
</evidence>
<dbReference type="InterPro" id="IPR017452">
    <property type="entry name" value="GPCR_Rhodpsn_7TM"/>
</dbReference>
<keyword evidence="2 8" id="KW-0812">Transmembrane</keyword>
<reference evidence="11" key="1">
    <citation type="submission" date="2025-08" db="UniProtKB">
        <authorList>
            <consortium name="RefSeq"/>
        </authorList>
    </citation>
    <scope>IDENTIFICATION</scope>
</reference>
<evidence type="ECO:0000256" key="3">
    <source>
        <dbReference type="ARBA" id="ARBA00022989"/>
    </source>
</evidence>
<organism evidence="10 11">
    <name type="scientific">Heterocephalus glaber</name>
    <name type="common">Naked mole rat</name>
    <dbReference type="NCBI Taxonomy" id="10181"/>
    <lineage>
        <taxon>Eukaryota</taxon>
        <taxon>Metazoa</taxon>
        <taxon>Chordata</taxon>
        <taxon>Craniata</taxon>
        <taxon>Vertebrata</taxon>
        <taxon>Euteleostomi</taxon>
        <taxon>Mammalia</taxon>
        <taxon>Eutheria</taxon>
        <taxon>Euarchontoglires</taxon>
        <taxon>Glires</taxon>
        <taxon>Rodentia</taxon>
        <taxon>Hystricomorpha</taxon>
        <taxon>Bathyergidae</taxon>
        <taxon>Heterocephalus</taxon>
    </lineage>
</organism>
<proteinExistence type="predicted"/>
<dbReference type="GO" id="GO:0004930">
    <property type="term" value="F:G protein-coupled receptor activity"/>
    <property type="evidence" value="ECO:0007669"/>
    <property type="project" value="UniProtKB-KW"/>
</dbReference>
<evidence type="ECO:0000256" key="4">
    <source>
        <dbReference type="ARBA" id="ARBA00023040"/>
    </source>
</evidence>
<dbReference type="Proteomes" id="UP000694906">
    <property type="component" value="Unplaced"/>
</dbReference>
<keyword evidence="6" id="KW-0675">Receptor</keyword>
<accession>A0AAX6SGR4</accession>
<gene>
    <name evidence="11" type="primary">LOC110347498</name>
</gene>